<name>A0A9P9WKS8_9PEZI</name>
<protein>
    <recommendedName>
        <fullName evidence="1">Heterokaryon incompatibility domain-containing protein</fullName>
    </recommendedName>
</protein>
<gene>
    <name evidence="2" type="ORF">JX265_007176</name>
</gene>
<keyword evidence="3" id="KW-1185">Reference proteome</keyword>
<dbReference type="Proteomes" id="UP000829685">
    <property type="component" value="Unassembled WGS sequence"/>
</dbReference>
<evidence type="ECO:0000259" key="1">
    <source>
        <dbReference type="Pfam" id="PF06985"/>
    </source>
</evidence>
<organism evidence="2 3">
    <name type="scientific">Neoarthrinium moseri</name>
    <dbReference type="NCBI Taxonomy" id="1658444"/>
    <lineage>
        <taxon>Eukaryota</taxon>
        <taxon>Fungi</taxon>
        <taxon>Dikarya</taxon>
        <taxon>Ascomycota</taxon>
        <taxon>Pezizomycotina</taxon>
        <taxon>Sordariomycetes</taxon>
        <taxon>Xylariomycetidae</taxon>
        <taxon>Amphisphaeriales</taxon>
        <taxon>Apiosporaceae</taxon>
        <taxon>Neoarthrinium</taxon>
    </lineage>
</organism>
<reference evidence="2" key="1">
    <citation type="submission" date="2021-03" db="EMBL/GenBank/DDBJ databases">
        <title>Revisited historic fungal species revealed as producer of novel bioactive compounds through whole genome sequencing and comparative genomics.</title>
        <authorList>
            <person name="Vignolle G.A."/>
            <person name="Hochenegger N."/>
            <person name="Mach R.L."/>
            <person name="Mach-Aigner A.R."/>
            <person name="Javad Rahimi M."/>
            <person name="Salim K.A."/>
            <person name="Chan C.M."/>
            <person name="Lim L.B.L."/>
            <person name="Cai F."/>
            <person name="Druzhinina I.S."/>
            <person name="U'Ren J.M."/>
            <person name="Derntl C."/>
        </authorList>
    </citation>
    <scope>NUCLEOTIDE SEQUENCE</scope>
    <source>
        <strain evidence="2">TUCIM 5799</strain>
    </source>
</reference>
<dbReference type="InterPro" id="IPR052895">
    <property type="entry name" value="HetReg/Transcr_Mod"/>
</dbReference>
<comment type="caution">
    <text evidence="2">The sequence shown here is derived from an EMBL/GenBank/DDBJ whole genome shotgun (WGS) entry which is preliminary data.</text>
</comment>
<dbReference type="Pfam" id="PF06985">
    <property type="entry name" value="HET"/>
    <property type="match status" value="1"/>
</dbReference>
<dbReference type="PANTHER" id="PTHR24148">
    <property type="entry name" value="ANKYRIN REPEAT DOMAIN-CONTAINING PROTEIN 39 HOMOLOG-RELATED"/>
    <property type="match status" value="1"/>
</dbReference>
<evidence type="ECO:0000313" key="2">
    <source>
        <dbReference type="EMBL" id="KAI1868353.1"/>
    </source>
</evidence>
<proteinExistence type="predicted"/>
<evidence type="ECO:0000313" key="3">
    <source>
        <dbReference type="Proteomes" id="UP000829685"/>
    </source>
</evidence>
<feature type="domain" description="Heterokaryon incompatibility" evidence="1">
    <location>
        <begin position="67"/>
        <end position="206"/>
    </location>
</feature>
<accession>A0A9P9WKS8</accession>
<dbReference type="AlphaFoldDB" id="A0A9P9WKS8"/>
<dbReference type="EMBL" id="JAFIMR010000017">
    <property type="protein sequence ID" value="KAI1868353.1"/>
    <property type="molecule type" value="Genomic_DNA"/>
</dbReference>
<sequence>MSALPSDADEQIAEGLTHTSHAVPLYQYEPLEKNCIRVVDLQPAQTSVEQLRCRFVNVDLDKDDIPYECISYTWGAPDFDHAVSIISKETPCNIRITENLADALRRFRLTDRPRRLWADAICINQEDDGEKSTQIPLMGNIFHGALGVLVWLGSSHAEQLARLRSLSRRTITRVESLSMRDMGSVTDSFEKLLALPWFTRRWVIQEVVLNPNVFFFCGTVELPWIAFHSCLVKTTFPESTALRILRAVRSMKTMFELWKGCALPRSEPQAVASSIGRILHIFDAYECADGRDRLYSVAALASNVNVHLSGTTSASSKQDLRGDALSISVNYSRSLEEVYIDFAEEAVGKGHLFWLLCMVSSRKQMDHSKPRAGGLPSWVPDWRIGRTHPYREMPLVSSSSVQYEHTLSAHRIEVPINMWLPDEDSPNHAKRELPRIQWRSTCFPANKPVLEMIAWFRDIARTLCQYVIEGIPPPIGDSIYMRRAMYLSKEALEKLFDSVQPFSELDIRSFLRGIKPSNVIDMKHQPANIPNPTPTDQRELPSFMSAYNAEDLDHISEIMSGPAADLCLFISEPLVVPSPGKPGPRLIGIGPNTLEVADSVVWLSAVNPNVGMKTPQDTLFVFRDAAVRSDVPDRPALRFVDSASGFGFHWDPQEKLTDPSAVNFEYAQAGASKRTERCQFTFLVR</sequence>
<dbReference type="InterPro" id="IPR010730">
    <property type="entry name" value="HET"/>
</dbReference>
<dbReference type="PANTHER" id="PTHR24148:SF80">
    <property type="entry name" value="HETEROKARYON INCOMPATIBILITY DOMAIN-CONTAINING PROTEIN"/>
    <property type="match status" value="1"/>
</dbReference>